<evidence type="ECO:0000259" key="4">
    <source>
        <dbReference type="Pfam" id="PF00135"/>
    </source>
</evidence>
<dbReference type="InterPro" id="IPR019826">
    <property type="entry name" value="Carboxylesterase_B_AS"/>
</dbReference>
<name>A0A8B8B2H4_CRAVI</name>
<organism evidence="5 6">
    <name type="scientific">Crassostrea virginica</name>
    <name type="common">Eastern oyster</name>
    <dbReference type="NCBI Taxonomy" id="6565"/>
    <lineage>
        <taxon>Eukaryota</taxon>
        <taxon>Metazoa</taxon>
        <taxon>Spiralia</taxon>
        <taxon>Lophotrochozoa</taxon>
        <taxon>Mollusca</taxon>
        <taxon>Bivalvia</taxon>
        <taxon>Autobranchia</taxon>
        <taxon>Pteriomorphia</taxon>
        <taxon>Ostreida</taxon>
        <taxon>Ostreoidea</taxon>
        <taxon>Ostreidae</taxon>
        <taxon>Crassostrea</taxon>
    </lineage>
</organism>
<evidence type="ECO:0000256" key="2">
    <source>
        <dbReference type="ARBA" id="ARBA00022801"/>
    </source>
</evidence>
<accession>A0A8B8B2H4</accession>
<dbReference type="SUPFAM" id="SSF53474">
    <property type="entry name" value="alpha/beta-Hydrolases"/>
    <property type="match status" value="1"/>
</dbReference>
<keyword evidence="5" id="KW-1185">Reference proteome</keyword>
<evidence type="ECO:0000313" key="6">
    <source>
        <dbReference type="RefSeq" id="XP_022297238.1"/>
    </source>
</evidence>
<dbReference type="EC" id="3.1.1.-" evidence="3"/>
<dbReference type="GeneID" id="111106734"/>
<dbReference type="InterPro" id="IPR019819">
    <property type="entry name" value="Carboxylesterase_B_CS"/>
</dbReference>
<dbReference type="PROSITE" id="PS00941">
    <property type="entry name" value="CARBOXYLESTERASE_B_2"/>
    <property type="match status" value="1"/>
</dbReference>
<evidence type="ECO:0000256" key="3">
    <source>
        <dbReference type="RuleBase" id="RU361235"/>
    </source>
</evidence>
<dbReference type="OrthoDB" id="19653at2759"/>
<dbReference type="Pfam" id="PF00135">
    <property type="entry name" value="COesterase"/>
    <property type="match status" value="1"/>
</dbReference>
<dbReference type="PANTHER" id="PTHR45570:SF2">
    <property type="entry name" value="ACETYLCHOLINESTERASE 1-LIKE"/>
    <property type="match status" value="1"/>
</dbReference>
<dbReference type="RefSeq" id="XP_022297238.1">
    <property type="nucleotide sequence ID" value="XM_022441530.1"/>
</dbReference>
<proteinExistence type="inferred from homology"/>
<evidence type="ECO:0000313" key="5">
    <source>
        <dbReference type="Proteomes" id="UP000694844"/>
    </source>
</evidence>
<dbReference type="KEGG" id="cvn:111106734"/>
<comment type="similarity">
    <text evidence="1 3">Belongs to the type-B carboxylesterase/lipase family.</text>
</comment>
<keyword evidence="2 3" id="KW-0378">Hydrolase</keyword>
<dbReference type="GO" id="GO:0016787">
    <property type="term" value="F:hydrolase activity"/>
    <property type="evidence" value="ECO:0007669"/>
    <property type="project" value="UniProtKB-KW"/>
</dbReference>
<protein>
    <recommendedName>
        <fullName evidence="3">Carboxylic ester hydrolase</fullName>
        <ecNumber evidence="3">3.1.1.-</ecNumber>
    </recommendedName>
</protein>
<dbReference type="InterPro" id="IPR002018">
    <property type="entry name" value="CarbesteraseB"/>
</dbReference>
<dbReference type="Gene3D" id="3.40.50.1820">
    <property type="entry name" value="alpha/beta hydrolase"/>
    <property type="match status" value="1"/>
</dbReference>
<dbReference type="PROSITE" id="PS00122">
    <property type="entry name" value="CARBOXYLESTERASE_B_1"/>
    <property type="match status" value="1"/>
</dbReference>
<reference evidence="6" key="1">
    <citation type="submission" date="2025-08" db="UniProtKB">
        <authorList>
            <consortium name="RefSeq"/>
        </authorList>
    </citation>
    <scope>IDENTIFICATION</scope>
    <source>
        <tissue evidence="6">Whole sample</tissue>
    </source>
</reference>
<dbReference type="Proteomes" id="UP000694844">
    <property type="component" value="Chromosome 8"/>
</dbReference>
<evidence type="ECO:0000256" key="1">
    <source>
        <dbReference type="ARBA" id="ARBA00005964"/>
    </source>
</evidence>
<dbReference type="PANTHER" id="PTHR45570">
    <property type="entry name" value="CARBOXYLIC ESTER HYDROLASE"/>
    <property type="match status" value="1"/>
</dbReference>
<feature type="domain" description="Carboxylesterase type B" evidence="4">
    <location>
        <begin position="26"/>
        <end position="528"/>
    </location>
</feature>
<gene>
    <name evidence="6" type="primary">LOC111106734</name>
</gene>
<dbReference type="InterPro" id="IPR029058">
    <property type="entry name" value="AB_hydrolase_fold"/>
</dbReference>
<dbReference type="AlphaFoldDB" id="A0A8B8B2H4"/>
<sequence length="541" mass="60653">MLQTVRAVIVGILAVTTFAFVSSEHVRFTRNGLVKGVSTAEGQSYLGIPYGKAERFSHSVPADSWNGTRSAEQYGAQCAQPPVFCSTAPHSCNTEMSEDCLTLNVYTPPGAGFRGHRRKYAVLVWIHGGYYQAYTAGSPYYDGLALASAARVIVVTMNYRLGPFGFLKIPGVETSGNYGFYDQRLALKWVRDNIKYFGGYSRRVTLGGESAGAHAAMFHMMTPGSKPLFNRAVMMSLPAIEVPTSVVADKTASDLLKNLNCDTSADKLICLREITANDLALQSLLLPNPENFLHRSFRFGVYIDNLEITEGFYDNVDRENRFGDKPVMMGFSAYDTLRSTLAMFPNPIPLPYYPAIFGQWRPSIVQKTQELYVSSPSDPSDIRLQISEVLTDAIYACPARFLADRMVKEKPVWMYVFNHPNVQTDTTPVSCDDRACHVDDFPYLFRHPNDVDPIENPNFDRLSDLMVKFFGNFVKAANPYSRGTSPRWKMFARRGYAGLVSPGRHILELTYPGPQIIQEYRKERCDYWDTVGYKKETTGSS</sequence>